<evidence type="ECO:0000313" key="8">
    <source>
        <dbReference type="Proteomes" id="UP000292027"/>
    </source>
</evidence>
<dbReference type="InterPro" id="IPR036390">
    <property type="entry name" value="WH_DNA-bd_sf"/>
</dbReference>
<evidence type="ECO:0000256" key="1">
    <source>
        <dbReference type="ARBA" id="ARBA00005384"/>
    </source>
</evidence>
<dbReference type="GO" id="GO:0003677">
    <property type="term" value="F:DNA binding"/>
    <property type="evidence" value="ECO:0007669"/>
    <property type="project" value="UniProtKB-KW"/>
</dbReference>
<evidence type="ECO:0000256" key="2">
    <source>
        <dbReference type="ARBA" id="ARBA00022898"/>
    </source>
</evidence>
<dbReference type="InterPro" id="IPR051446">
    <property type="entry name" value="HTH_trans_reg/aminotransferase"/>
</dbReference>
<dbReference type="Proteomes" id="UP000292027">
    <property type="component" value="Unassembled WGS sequence"/>
</dbReference>
<dbReference type="PANTHER" id="PTHR46577:SF1">
    <property type="entry name" value="HTH-TYPE TRANSCRIPTIONAL REGULATORY PROTEIN GABR"/>
    <property type="match status" value="1"/>
</dbReference>
<dbReference type="Gene3D" id="3.40.640.10">
    <property type="entry name" value="Type I PLP-dependent aspartate aminotransferase-like (Major domain)"/>
    <property type="match status" value="1"/>
</dbReference>
<dbReference type="InterPro" id="IPR015421">
    <property type="entry name" value="PyrdxlP-dep_Trfase_major"/>
</dbReference>
<dbReference type="InterPro" id="IPR015424">
    <property type="entry name" value="PyrdxlP-dep_Trfase"/>
</dbReference>
<evidence type="ECO:0000256" key="4">
    <source>
        <dbReference type="ARBA" id="ARBA00023125"/>
    </source>
</evidence>
<dbReference type="SUPFAM" id="SSF53383">
    <property type="entry name" value="PLP-dependent transferases"/>
    <property type="match status" value="1"/>
</dbReference>
<dbReference type="InterPro" id="IPR036388">
    <property type="entry name" value="WH-like_DNA-bd_sf"/>
</dbReference>
<sequence length="489" mass="52262">MVLGLVWPPQSQSGRIGSQMRPIEVVDRLGRWSSGRGPLYVLLAARLRHLIDDGELPPGVPLPPDRALAGALAVGRTTVVAAYDLLRAEGRITRRQGSGTRVAGVPSGGPVEDAPVDPIFLDSLEARDDNVLLAVCAAPGDPPPQLAEAFVEIAPELSRISDDIGYYPYGHPALRKALADRYSARGVRTSFEQIMVTNGGQQALSLLAHALVSPGDQVLVEAPTYPGALEVFREEGAVLRGLPVGLDGFEAAVRERRPALAYVIPTYQNPTGSVMSALPRQRLAGAGIPLIEDEVPADLGFPGEVEPTPLAAYSDSVISIGSLSKSIWGGLRIGWIRASTPLINRLARLRAVHDLGGNVPTQLAAVHLLPLLDGPDLHDTLRCRHDHLHKLLTQAFPSWDIPTVTGGQCLWVRLPYGDGTSFAQTALRHGLAILPGAGLDVTGASDSHVRLHFRAPEPALTEAVHRLAKAWSAYHPPTTRVRPRPSIAI</sequence>
<evidence type="ECO:0000256" key="5">
    <source>
        <dbReference type="ARBA" id="ARBA00023163"/>
    </source>
</evidence>
<keyword evidence="2" id="KW-0663">Pyridoxal phosphate</keyword>
<keyword evidence="3" id="KW-0805">Transcription regulation</keyword>
<keyword evidence="4 7" id="KW-0238">DNA-binding</keyword>
<evidence type="ECO:0000259" key="6">
    <source>
        <dbReference type="PROSITE" id="PS50949"/>
    </source>
</evidence>
<dbReference type="CDD" id="cd07377">
    <property type="entry name" value="WHTH_GntR"/>
    <property type="match status" value="1"/>
</dbReference>
<dbReference type="Gene3D" id="1.10.10.10">
    <property type="entry name" value="Winged helix-like DNA-binding domain superfamily/Winged helix DNA-binding domain"/>
    <property type="match status" value="1"/>
</dbReference>
<feature type="domain" description="HTH gntR-type" evidence="6">
    <location>
        <begin position="37"/>
        <end position="105"/>
    </location>
</feature>
<evidence type="ECO:0000313" key="7">
    <source>
        <dbReference type="EMBL" id="RZU13780.1"/>
    </source>
</evidence>
<evidence type="ECO:0000256" key="3">
    <source>
        <dbReference type="ARBA" id="ARBA00023015"/>
    </source>
</evidence>
<dbReference type="EMBL" id="SHKR01000013">
    <property type="protein sequence ID" value="RZU13780.1"/>
    <property type="molecule type" value="Genomic_DNA"/>
</dbReference>
<dbReference type="PROSITE" id="PS50949">
    <property type="entry name" value="HTH_GNTR"/>
    <property type="match status" value="1"/>
</dbReference>
<dbReference type="InterPro" id="IPR000524">
    <property type="entry name" value="Tscrpt_reg_HTH_GntR"/>
</dbReference>
<name>A0A4Q7WU15_9ACTN</name>
<dbReference type="SMART" id="SM00345">
    <property type="entry name" value="HTH_GNTR"/>
    <property type="match status" value="1"/>
</dbReference>
<gene>
    <name evidence="7" type="ORF">EV645_4633</name>
</gene>
<reference evidence="7 8" key="1">
    <citation type="journal article" date="2015" name="Stand. Genomic Sci.">
        <title>Genomic Encyclopedia of Bacterial and Archaeal Type Strains, Phase III: the genomes of soil and plant-associated and newly described type strains.</title>
        <authorList>
            <person name="Whitman W.B."/>
            <person name="Woyke T."/>
            <person name="Klenk H.P."/>
            <person name="Zhou Y."/>
            <person name="Lilburn T.G."/>
            <person name="Beck B.J."/>
            <person name="De Vos P."/>
            <person name="Vandamme P."/>
            <person name="Eisen J.A."/>
            <person name="Garrity G."/>
            <person name="Hugenholtz P."/>
            <person name="Kyrpides N.C."/>
        </authorList>
    </citation>
    <scope>NUCLEOTIDE SEQUENCE [LARGE SCALE GENOMIC DNA]</scope>
    <source>
        <strain evidence="7 8">VKM Ac-2540</strain>
    </source>
</reference>
<dbReference type="GO" id="GO:0003700">
    <property type="term" value="F:DNA-binding transcription factor activity"/>
    <property type="evidence" value="ECO:0007669"/>
    <property type="project" value="InterPro"/>
</dbReference>
<dbReference type="PANTHER" id="PTHR46577">
    <property type="entry name" value="HTH-TYPE TRANSCRIPTIONAL REGULATORY PROTEIN GABR"/>
    <property type="match status" value="1"/>
</dbReference>
<comment type="similarity">
    <text evidence="1">In the C-terminal section; belongs to the class-I pyridoxal-phosphate-dependent aminotransferase family.</text>
</comment>
<dbReference type="Gene3D" id="3.90.1150.10">
    <property type="entry name" value="Aspartate Aminotransferase, domain 1"/>
    <property type="match status" value="1"/>
</dbReference>
<dbReference type="CDD" id="cd00609">
    <property type="entry name" value="AAT_like"/>
    <property type="match status" value="1"/>
</dbReference>
<comment type="caution">
    <text evidence="7">The sequence shown here is derived from an EMBL/GenBank/DDBJ whole genome shotgun (WGS) entry which is preliminary data.</text>
</comment>
<dbReference type="Pfam" id="PF00155">
    <property type="entry name" value="Aminotran_1_2"/>
    <property type="match status" value="1"/>
</dbReference>
<proteinExistence type="inferred from homology"/>
<dbReference type="GO" id="GO:0030170">
    <property type="term" value="F:pyridoxal phosphate binding"/>
    <property type="evidence" value="ECO:0007669"/>
    <property type="project" value="InterPro"/>
</dbReference>
<protein>
    <submittedName>
        <fullName evidence="7">DNA-binding transcriptional MocR family regulator</fullName>
    </submittedName>
</protein>
<dbReference type="InterPro" id="IPR004839">
    <property type="entry name" value="Aminotransferase_I/II_large"/>
</dbReference>
<dbReference type="InterPro" id="IPR015422">
    <property type="entry name" value="PyrdxlP-dep_Trfase_small"/>
</dbReference>
<keyword evidence="5" id="KW-0804">Transcription</keyword>
<dbReference type="SUPFAM" id="SSF46785">
    <property type="entry name" value="Winged helix' DNA-binding domain"/>
    <property type="match status" value="1"/>
</dbReference>
<accession>A0A4Q7WU15</accession>
<keyword evidence="8" id="KW-1185">Reference proteome</keyword>
<organism evidence="7 8">
    <name type="scientific">Kribbella rubisoli</name>
    <dbReference type="NCBI Taxonomy" id="3075929"/>
    <lineage>
        <taxon>Bacteria</taxon>
        <taxon>Bacillati</taxon>
        <taxon>Actinomycetota</taxon>
        <taxon>Actinomycetes</taxon>
        <taxon>Propionibacteriales</taxon>
        <taxon>Kribbellaceae</taxon>
        <taxon>Kribbella</taxon>
    </lineage>
</organism>
<dbReference type="AlphaFoldDB" id="A0A4Q7WU15"/>
<dbReference type="Pfam" id="PF00392">
    <property type="entry name" value="GntR"/>
    <property type="match status" value="1"/>
</dbReference>